<protein>
    <submittedName>
        <fullName evidence="1">Uncharacterized protein</fullName>
    </submittedName>
</protein>
<name>A0A9P8LBY1_9PEZI</name>
<dbReference type="AlphaFoldDB" id="A0A9P8LBY1"/>
<dbReference type="EMBL" id="JAGHQM010000617">
    <property type="protein sequence ID" value="KAH0559357.1"/>
    <property type="molecule type" value="Genomic_DNA"/>
</dbReference>
<evidence type="ECO:0000313" key="2">
    <source>
        <dbReference type="Proteomes" id="UP000750711"/>
    </source>
</evidence>
<sequence>MATRASDLPRASPTQLFVLDRRYLSTDMASISAAEKSEYETAGFVVLRERIDPQLIREVRDAVAERVEEARKTKLEDKIFKRVCEEKNWPTECQTLYGAIEKSVPPAQFCPLGSKLRIYSLIGVYQPNRIEGRGAPNAIFFTTQLDGEIFDMPVYYKGSYINGIPVKQTKESLRLGEGDILVWNGGTVMENEGKGGGSFMLIKHSWD</sequence>
<dbReference type="Proteomes" id="UP000750711">
    <property type="component" value="Unassembled WGS sequence"/>
</dbReference>
<proteinExistence type="predicted"/>
<reference evidence="1" key="1">
    <citation type="submission" date="2021-03" db="EMBL/GenBank/DDBJ databases">
        <title>Comparative genomics and phylogenomic investigation of the class Geoglossomycetes provide insights into ecological specialization and systematics.</title>
        <authorList>
            <person name="Melie T."/>
            <person name="Pirro S."/>
            <person name="Miller A.N."/>
            <person name="Quandt A."/>
        </authorList>
    </citation>
    <scope>NUCLEOTIDE SEQUENCE</scope>
    <source>
        <strain evidence="1">CAQ_001_2017</strain>
    </source>
</reference>
<evidence type="ECO:0000313" key="1">
    <source>
        <dbReference type="EMBL" id="KAH0559357.1"/>
    </source>
</evidence>
<keyword evidence="2" id="KW-1185">Reference proteome</keyword>
<gene>
    <name evidence="1" type="ORF">GP486_004125</name>
</gene>
<accession>A0A9P8LBY1</accession>
<organism evidence="1 2">
    <name type="scientific">Trichoglossum hirsutum</name>
    <dbReference type="NCBI Taxonomy" id="265104"/>
    <lineage>
        <taxon>Eukaryota</taxon>
        <taxon>Fungi</taxon>
        <taxon>Dikarya</taxon>
        <taxon>Ascomycota</taxon>
        <taxon>Pezizomycotina</taxon>
        <taxon>Geoglossomycetes</taxon>
        <taxon>Geoglossales</taxon>
        <taxon>Geoglossaceae</taxon>
        <taxon>Trichoglossum</taxon>
    </lineage>
</organism>
<comment type="caution">
    <text evidence="1">The sequence shown here is derived from an EMBL/GenBank/DDBJ whole genome shotgun (WGS) entry which is preliminary data.</text>
</comment>